<sequence length="116" mass="13362">MPHKMSNVVIYVDVDLTLVDELQRLKPNAWEGLLTLREAGCRLILWSTNGGDYCRQIAERHEIAPLFEAFLPKPDLYIDDMPATFLNSQTLNVADEGDDWQVLADRIVRDHVQLRK</sequence>
<evidence type="ECO:0000313" key="2">
    <source>
        <dbReference type="Proteomes" id="UP000593765"/>
    </source>
</evidence>
<reference evidence="1 2" key="1">
    <citation type="submission" date="2020-10" db="EMBL/GenBank/DDBJ databases">
        <title>Wide distribution of Phycisphaera-like planctomycetes from WD2101 soil group in peatlands and genome analysis of the first cultivated representative.</title>
        <authorList>
            <person name="Dedysh S.N."/>
            <person name="Beletsky A.V."/>
            <person name="Ivanova A."/>
            <person name="Kulichevskaya I.S."/>
            <person name="Suzina N.E."/>
            <person name="Philippov D.A."/>
            <person name="Rakitin A.L."/>
            <person name="Mardanov A.V."/>
            <person name="Ravin N.V."/>
        </authorList>
    </citation>
    <scope>NUCLEOTIDE SEQUENCE [LARGE SCALE GENOMIC DNA]</scope>
    <source>
        <strain evidence="1 2">M1803</strain>
    </source>
</reference>
<dbReference type="InterPro" id="IPR023214">
    <property type="entry name" value="HAD_sf"/>
</dbReference>
<organism evidence="1 2">
    <name type="scientific">Humisphaera borealis</name>
    <dbReference type="NCBI Taxonomy" id="2807512"/>
    <lineage>
        <taxon>Bacteria</taxon>
        <taxon>Pseudomonadati</taxon>
        <taxon>Planctomycetota</taxon>
        <taxon>Phycisphaerae</taxon>
        <taxon>Tepidisphaerales</taxon>
        <taxon>Tepidisphaeraceae</taxon>
        <taxon>Humisphaera</taxon>
    </lineage>
</organism>
<dbReference type="SUPFAM" id="SSF56784">
    <property type="entry name" value="HAD-like"/>
    <property type="match status" value="1"/>
</dbReference>
<dbReference type="Proteomes" id="UP000593765">
    <property type="component" value="Chromosome"/>
</dbReference>
<dbReference type="Gene3D" id="3.40.50.1000">
    <property type="entry name" value="HAD superfamily/HAD-like"/>
    <property type="match status" value="1"/>
</dbReference>
<accession>A0A7M2WV19</accession>
<dbReference type="RefSeq" id="WP_206292184.1">
    <property type="nucleotide sequence ID" value="NZ_CP063458.1"/>
</dbReference>
<dbReference type="EMBL" id="CP063458">
    <property type="protein sequence ID" value="QOV89164.1"/>
    <property type="molecule type" value="Genomic_DNA"/>
</dbReference>
<proteinExistence type="predicted"/>
<keyword evidence="2" id="KW-1185">Reference proteome</keyword>
<evidence type="ECO:0000313" key="1">
    <source>
        <dbReference type="EMBL" id="QOV89164.1"/>
    </source>
</evidence>
<dbReference type="AlphaFoldDB" id="A0A7M2WV19"/>
<name>A0A7M2WV19_9BACT</name>
<protein>
    <submittedName>
        <fullName evidence="1">Uncharacterized protein</fullName>
    </submittedName>
</protein>
<dbReference type="KEGG" id="hbs:IPV69_23585"/>
<gene>
    <name evidence="1" type="ORF">IPV69_23585</name>
</gene>
<dbReference type="InterPro" id="IPR036412">
    <property type="entry name" value="HAD-like_sf"/>
</dbReference>